<feature type="chain" id="PRO_5047134462" description="Secreted protein" evidence="2">
    <location>
        <begin position="30"/>
        <end position="171"/>
    </location>
</feature>
<comment type="caution">
    <text evidence="3">The sequence shown here is derived from an EMBL/GenBank/DDBJ whole genome shotgun (WGS) entry which is preliminary data.</text>
</comment>
<evidence type="ECO:0000256" key="2">
    <source>
        <dbReference type="SAM" id="SignalP"/>
    </source>
</evidence>
<gene>
    <name evidence="3" type="ORF">LG632_10695</name>
</gene>
<keyword evidence="4" id="KW-1185">Reference proteome</keyword>
<keyword evidence="2" id="KW-0732">Signal</keyword>
<evidence type="ECO:0008006" key="5">
    <source>
        <dbReference type="Google" id="ProtNLM"/>
    </source>
</evidence>
<dbReference type="EMBL" id="JAJAUY010000029">
    <property type="protein sequence ID" value="MCB5179847.1"/>
    <property type="molecule type" value="Genomic_DNA"/>
</dbReference>
<sequence>MKRPLVIAVATVGVLATAAFVLPELPPNAATDAVKAQLFKEKEKSFSSAADAPRDSGRSFALPAWVPQDATHVKVKIRTNGEGRLIRFTLGSAGFRMPPCDGRTQPVGAPALRARWWPSDARHDARPVCGDAVQYQVVVRGKRVYAWTNGEASPEAGKAATAVPSPGPAAP</sequence>
<evidence type="ECO:0000256" key="1">
    <source>
        <dbReference type="SAM" id="MobiDB-lite"/>
    </source>
</evidence>
<feature type="signal peptide" evidence="2">
    <location>
        <begin position="1"/>
        <end position="29"/>
    </location>
</feature>
<dbReference type="Proteomes" id="UP001199054">
    <property type="component" value="Unassembled WGS sequence"/>
</dbReference>
<accession>A0ABS8B5H7</accession>
<proteinExistence type="predicted"/>
<organism evidence="3 4">
    <name type="scientific">Streptomyces antimicrobicus</name>
    <dbReference type="NCBI Taxonomy" id="2883108"/>
    <lineage>
        <taxon>Bacteria</taxon>
        <taxon>Bacillati</taxon>
        <taxon>Actinomycetota</taxon>
        <taxon>Actinomycetes</taxon>
        <taxon>Kitasatosporales</taxon>
        <taxon>Streptomycetaceae</taxon>
        <taxon>Streptomyces</taxon>
    </lineage>
</organism>
<evidence type="ECO:0000313" key="4">
    <source>
        <dbReference type="Proteomes" id="UP001199054"/>
    </source>
</evidence>
<reference evidence="3 4" key="1">
    <citation type="submission" date="2021-10" db="EMBL/GenBank/DDBJ databases">
        <title>Streptomyces sp. strain SMC 277, a novel streptomycete isolated from soil.</title>
        <authorList>
            <person name="Chanama M."/>
        </authorList>
    </citation>
    <scope>NUCLEOTIDE SEQUENCE [LARGE SCALE GENOMIC DNA]</scope>
    <source>
        <strain evidence="3 4">SMC 277</strain>
    </source>
</reference>
<dbReference type="RefSeq" id="WP_226726680.1">
    <property type="nucleotide sequence ID" value="NZ_JAJAUY010000029.1"/>
</dbReference>
<name>A0ABS8B5H7_9ACTN</name>
<feature type="region of interest" description="Disordered" evidence="1">
    <location>
        <begin position="151"/>
        <end position="171"/>
    </location>
</feature>
<evidence type="ECO:0000313" key="3">
    <source>
        <dbReference type="EMBL" id="MCB5179847.1"/>
    </source>
</evidence>
<protein>
    <recommendedName>
        <fullName evidence="5">Secreted protein</fullName>
    </recommendedName>
</protein>